<dbReference type="OrthoDB" id="407432at2759"/>
<accession>A0A075AUN2</accession>
<organism evidence="12 14">
    <name type="scientific">Rozella allomycis (strain CSF55)</name>
    <dbReference type="NCBI Taxonomy" id="988480"/>
    <lineage>
        <taxon>Eukaryota</taxon>
        <taxon>Fungi</taxon>
        <taxon>Fungi incertae sedis</taxon>
        <taxon>Cryptomycota</taxon>
        <taxon>Cryptomycota incertae sedis</taxon>
        <taxon>Rozella</taxon>
    </lineage>
</organism>
<feature type="domain" description="Poly(A) RNA polymerase mitochondrial-like central palm" evidence="11">
    <location>
        <begin position="68"/>
        <end position="202"/>
    </location>
</feature>
<dbReference type="EMBL" id="ML004980">
    <property type="protein sequence ID" value="RKP21176.1"/>
    <property type="molecule type" value="Genomic_DNA"/>
</dbReference>
<dbReference type="GO" id="GO:0060212">
    <property type="term" value="P:negative regulation of nuclear-transcribed mRNA poly(A) tail shortening"/>
    <property type="evidence" value="ECO:0007669"/>
    <property type="project" value="EnsemblFungi"/>
</dbReference>
<protein>
    <recommendedName>
        <fullName evidence="5">polynucleotide adenylyltransferase</fullName>
        <ecNumber evidence="5">2.7.7.19</ecNumber>
    </recommendedName>
</protein>
<evidence type="ECO:0000313" key="13">
    <source>
        <dbReference type="EMBL" id="RKP21176.1"/>
    </source>
</evidence>
<reference evidence="12 14" key="1">
    <citation type="journal article" date="2013" name="Curr. Biol.">
        <title>Shared signatures of parasitism and phylogenomics unite Cryptomycota and microsporidia.</title>
        <authorList>
            <person name="James T.Y."/>
            <person name="Pelin A."/>
            <person name="Bonen L."/>
            <person name="Ahrendt S."/>
            <person name="Sain D."/>
            <person name="Corradi N."/>
            <person name="Stajich J.E."/>
        </authorList>
    </citation>
    <scope>NUCLEOTIDE SEQUENCE [LARGE SCALE GENOMIC DNA]</scope>
    <source>
        <strain evidence="12 14">CSF55</strain>
        <strain evidence="12 14">CSF55</strain>
    </source>
</reference>
<dbReference type="GO" id="GO:1990817">
    <property type="term" value="F:poly(A) RNA polymerase activity"/>
    <property type="evidence" value="ECO:0007669"/>
    <property type="project" value="UniProtKB-EC"/>
</dbReference>
<dbReference type="Pfam" id="PF03828">
    <property type="entry name" value="PAP_assoc"/>
    <property type="match status" value="1"/>
</dbReference>
<dbReference type="OMA" id="TICKRRV"/>
<comment type="cofactor">
    <cofactor evidence="2">
        <name>Mg(2+)</name>
        <dbReference type="ChEBI" id="CHEBI:18420"/>
    </cofactor>
</comment>
<proteinExistence type="inferred from homology"/>
<dbReference type="EC" id="2.7.7.19" evidence="5"/>
<evidence type="ECO:0000256" key="2">
    <source>
        <dbReference type="ARBA" id="ARBA00001946"/>
    </source>
</evidence>
<dbReference type="GO" id="GO:0031123">
    <property type="term" value="P:RNA 3'-end processing"/>
    <property type="evidence" value="ECO:0007669"/>
    <property type="project" value="TreeGrafter"/>
</dbReference>
<comment type="cofactor">
    <cofactor evidence="1">
        <name>Mn(2+)</name>
        <dbReference type="ChEBI" id="CHEBI:29035"/>
    </cofactor>
</comment>
<evidence type="ECO:0000259" key="11">
    <source>
        <dbReference type="Pfam" id="PF22600"/>
    </source>
</evidence>
<dbReference type="InterPro" id="IPR002058">
    <property type="entry name" value="PAP_assoc"/>
</dbReference>
<keyword evidence="14" id="KW-1185">Reference proteome</keyword>
<dbReference type="GO" id="GO:0000287">
    <property type="term" value="F:magnesium ion binding"/>
    <property type="evidence" value="ECO:0007669"/>
    <property type="project" value="EnsemblFungi"/>
</dbReference>
<dbReference type="Gene3D" id="3.30.460.10">
    <property type="entry name" value="Beta Polymerase, domain 2"/>
    <property type="match status" value="1"/>
</dbReference>
<gene>
    <name evidence="12" type="ORF">O9G_002581</name>
    <name evidence="13" type="ORF">ROZALSC1DRAFT_27401</name>
</gene>
<dbReference type="PANTHER" id="PTHR12271:SF40">
    <property type="entry name" value="POLY(A) RNA POLYMERASE GLD2"/>
    <property type="match status" value="1"/>
</dbReference>
<evidence type="ECO:0000256" key="1">
    <source>
        <dbReference type="ARBA" id="ARBA00001936"/>
    </source>
</evidence>
<dbReference type="HOGENOM" id="CLU_033943_0_1_1"/>
<reference evidence="15" key="2">
    <citation type="journal article" date="2018" name="Nat. Microbiol.">
        <title>Leveraging single-cell genomics to expand the fungal tree of life.</title>
        <authorList>
            <person name="Ahrendt S.R."/>
            <person name="Quandt C.A."/>
            <person name="Ciobanu D."/>
            <person name="Clum A."/>
            <person name="Salamov A."/>
            <person name="Andreopoulos B."/>
            <person name="Cheng J.F."/>
            <person name="Woyke T."/>
            <person name="Pelin A."/>
            <person name="Henrissat B."/>
            <person name="Reynolds N.K."/>
            <person name="Benny G.L."/>
            <person name="Smith M.E."/>
            <person name="James T.Y."/>
            <person name="Grigoriev I.V."/>
        </authorList>
    </citation>
    <scope>NUCLEOTIDE SEQUENCE [LARGE SCALE GENOMIC DNA]</scope>
    <source>
        <strain evidence="15">CSF55</strain>
    </source>
</reference>
<evidence type="ECO:0000256" key="6">
    <source>
        <dbReference type="ARBA" id="ARBA00022490"/>
    </source>
</evidence>
<dbReference type="GO" id="GO:0005737">
    <property type="term" value="C:cytoplasm"/>
    <property type="evidence" value="ECO:0007669"/>
    <property type="project" value="UniProtKB-SubCell"/>
</dbReference>
<dbReference type="CDD" id="cd05402">
    <property type="entry name" value="NT_PAP_TUTase"/>
    <property type="match status" value="1"/>
</dbReference>
<dbReference type="GO" id="GO:0003723">
    <property type="term" value="F:RNA binding"/>
    <property type="evidence" value="ECO:0007669"/>
    <property type="project" value="EnsemblFungi"/>
</dbReference>
<dbReference type="SUPFAM" id="SSF81631">
    <property type="entry name" value="PAP/OAS1 substrate-binding domain"/>
    <property type="match status" value="1"/>
</dbReference>
<comment type="similarity">
    <text evidence="4">Belongs to the DNA polymerase type-B-like family.</text>
</comment>
<dbReference type="GO" id="GO:0036450">
    <property type="term" value="P:polyuridylation-dependent decapping of nuclear-transcribed mRNA"/>
    <property type="evidence" value="ECO:0007669"/>
    <property type="project" value="EnsemblFungi"/>
</dbReference>
<dbReference type="InterPro" id="IPR054708">
    <property type="entry name" value="MTPAP-like_central"/>
</dbReference>
<evidence type="ECO:0000256" key="5">
    <source>
        <dbReference type="ARBA" id="ARBA00012388"/>
    </source>
</evidence>
<evidence type="ECO:0000256" key="8">
    <source>
        <dbReference type="ARBA" id="ARBA00022723"/>
    </source>
</evidence>
<dbReference type="Gene3D" id="1.10.1410.10">
    <property type="match status" value="1"/>
</dbReference>
<keyword evidence="9" id="KW-0460">Magnesium</keyword>
<dbReference type="Proteomes" id="UP000281549">
    <property type="component" value="Unassembled WGS sequence"/>
</dbReference>
<dbReference type="InterPro" id="IPR043519">
    <property type="entry name" value="NT_sf"/>
</dbReference>
<comment type="subcellular location">
    <subcellularLocation>
        <location evidence="3">Cytoplasm</location>
    </subcellularLocation>
</comment>
<feature type="domain" description="PAP-associated" evidence="10">
    <location>
        <begin position="284"/>
        <end position="343"/>
    </location>
</feature>
<keyword evidence="6" id="KW-0963">Cytoplasm</keyword>
<dbReference type="AlphaFoldDB" id="A0A075AUN2"/>
<dbReference type="GO" id="GO:0002134">
    <property type="term" value="F:UTP binding"/>
    <property type="evidence" value="ECO:0007669"/>
    <property type="project" value="EnsemblFungi"/>
</dbReference>
<evidence type="ECO:0000256" key="3">
    <source>
        <dbReference type="ARBA" id="ARBA00004496"/>
    </source>
</evidence>
<evidence type="ECO:0000256" key="4">
    <source>
        <dbReference type="ARBA" id="ARBA00008593"/>
    </source>
</evidence>
<keyword evidence="8" id="KW-0479">Metal-binding</keyword>
<evidence type="ECO:0000313" key="14">
    <source>
        <dbReference type="Proteomes" id="UP000030755"/>
    </source>
</evidence>
<evidence type="ECO:0000313" key="15">
    <source>
        <dbReference type="Proteomes" id="UP000281549"/>
    </source>
</evidence>
<keyword evidence="7 13" id="KW-0808">Transferase</keyword>
<evidence type="ECO:0000256" key="7">
    <source>
        <dbReference type="ARBA" id="ARBA00022679"/>
    </source>
</evidence>
<evidence type="ECO:0000259" key="10">
    <source>
        <dbReference type="Pfam" id="PF03828"/>
    </source>
</evidence>
<dbReference type="GO" id="GO:0050265">
    <property type="term" value="F:RNA uridylyltransferase activity"/>
    <property type="evidence" value="ECO:0007669"/>
    <property type="project" value="EnsemblFungi"/>
</dbReference>
<dbReference type="STRING" id="988480.A0A075AUN2"/>
<reference evidence="13" key="3">
    <citation type="submission" date="2018-08" db="EMBL/GenBank/DDBJ databases">
        <title>Leveraging single-cell genomics to expand the Fungal Tree of Life.</title>
        <authorList>
            <consortium name="DOE Joint Genome Institute"/>
            <person name="Ahrendt S.R."/>
            <person name="Quandt C.A."/>
            <person name="Ciobanu D."/>
            <person name="Clum A."/>
            <person name="Salamov A."/>
            <person name="Andreopoulos B."/>
            <person name="Cheng J.-F."/>
            <person name="Woyke T."/>
            <person name="Pelin A."/>
            <person name="Henrissat B."/>
            <person name="Reynolds N."/>
            <person name="Benny G.L."/>
            <person name="Smith M.E."/>
            <person name="James T.Y."/>
            <person name="Grigoriev I.V."/>
        </authorList>
    </citation>
    <scope>NUCLEOTIDE SEQUENCE</scope>
    <source>
        <strain evidence="13">CSF55</strain>
    </source>
</reference>
<dbReference type="PANTHER" id="PTHR12271">
    <property type="entry name" value="POLY A POLYMERASE CID PAP -RELATED"/>
    <property type="match status" value="1"/>
</dbReference>
<dbReference type="EMBL" id="KE561167">
    <property type="protein sequence ID" value="EPZ32229.1"/>
    <property type="molecule type" value="Genomic_DNA"/>
</dbReference>
<sequence>MNRMTTSRTTEQKTSISSNTAKKIVHTLEDVERDLQNMALKKQNETCLPLTADSKTIKKPDDGYLKTISAKIDELVMELSPTENEIQEKEDLFKKLEKICHELFPGSTLYKFGSMSNGFSLKNADMDLCLVMDDASVLTAVQIVETLGEKLRMENDFKDILMLPRARIPIVKLKSARSNISCDIGYNNVLAVHNTLMLRAYSDIDERLKKVAFLIKYWAKRRKINEPYFGSLSRKVPILPVLQRLPHDFNGENNVQGYNAYFFKDISKLKSVWKGVGRNKQSTGELLFEIFHYFAYDFPVKEGVVSIREGSVLSKEDKNWTVTNNTKTDKYWFCVEDPFEITHNLGRLVDRDTLYDIRGEFMRACKLMNQNASLEDICKEYME</sequence>
<dbReference type="Proteomes" id="UP000030755">
    <property type="component" value="Unassembled WGS sequence"/>
</dbReference>
<dbReference type="SUPFAM" id="SSF81301">
    <property type="entry name" value="Nucleotidyltransferase"/>
    <property type="match status" value="1"/>
</dbReference>
<evidence type="ECO:0000313" key="12">
    <source>
        <dbReference type="EMBL" id="EPZ32229.1"/>
    </source>
</evidence>
<dbReference type="Pfam" id="PF22600">
    <property type="entry name" value="MTPAP-like_central"/>
    <property type="match status" value="1"/>
</dbReference>
<name>A0A075AUN2_ROZAC</name>
<evidence type="ECO:0000256" key="9">
    <source>
        <dbReference type="ARBA" id="ARBA00022842"/>
    </source>
</evidence>